<reference evidence="2 3" key="1">
    <citation type="submission" date="2019-06" db="EMBL/GenBank/DDBJ databases">
        <title>Sequencing the genomes of 1000 actinobacteria strains.</title>
        <authorList>
            <person name="Klenk H.-P."/>
        </authorList>
    </citation>
    <scope>NUCLEOTIDE SEQUENCE [LARGE SCALE GENOMIC DNA]</scope>
    <source>
        <strain evidence="2 3">DSM 41649</strain>
    </source>
</reference>
<comment type="caution">
    <text evidence="2">The sequence shown here is derived from an EMBL/GenBank/DDBJ whole genome shotgun (WGS) entry which is preliminary data.</text>
</comment>
<organism evidence="2 3">
    <name type="scientific">Kitasatospora atroaurantiaca</name>
    <dbReference type="NCBI Taxonomy" id="285545"/>
    <lineage>
        <taxon>Bacteria</taxon>
        <taxon>Bacillati</taxon>
        <taxon>Actinomycetota</taxon>
        <taxon>Actinomycetes</taxon>
        <taxon>Kitasatosporales</taxon>
        <taxon>Streptomycetaceae</taxon>
        <taxon>Kitasatospora</taxon>
    </lineage>
</organism>
<evidence type="ECO:0000313" key="3">
    <source>
        <dbReference type="Proteomes" id="UP000318416"/>
    </source>
</evidence>
<dbReference type="Proteomes" id="UP000318416">
    <property type="component" value="Unassembled WGS sequence"/>
</dbReference>
<proteinExistence type="predicted"/>
<keyword evidence="3" id="KW-1185">Reference proteome</keyword>
<accession>A0A561EWP9</accession>
<feature type="region of interest" description="Disordered" evidence="1">
    <location>
        <begin position="1"/>
        <end position="41"/>
    </location>
</feature>
<gene>
    <name evidence="2" type="ORF">FB465_5186</name>
</gene>
<dbReference type="EMBL" id="VIVR01000001">
    <property type="protein sequence ID" value="TWE20044.1"/>
    <property type="molecule type" value="Genomic_DNA"/>
</dbReference>
<protein>
    <submittedName>
        <fullName evidence="2">Uncharacterized protein</fullName>
    </submittedName>
</protein>
<dbReference type="AlphaFoldDB" id="A0A561EWP9"/>
<evidence type="ECO:0000256" key="1">
    <source>
        <dbReference type="SAM" id="MobiDB-lite"/>
    </source>
</evidence>
<sequence length="41" mass="4332">MTADAARQSPCSRLTLPGDRGKPGDAMRVLPSRTTESGESK</sequence>
<name>A0A561EWP9_9ACTN</name>
<evidence type="ECO:0000313" key="2">
    <source>
        <dbReference type="EMBL" id="TWE20044.1"/>
    </source>
</evidence>